<dbReference type="SUPFAM" id="SSF55785">
    <property type="entry name" value="PYP-like sensor domain (PAS domain)"/>
    <property type="match status" value="1"/>
</dbReference>
<feature type="domain" description="GGDEF" evidence="2">
    <location>
        <begin position="382"/>
        <end position="515"/>
    </location>
</feature>
<dbReference type="RefSeq" id="WP_064466163.1">
    <property type="nucleotide sequence ID" value="NZ_CP017080.1"/>
</dbReference>
<keyword evidence="1" id="KW-1133">Transmembrane helix</keyword>
<evidence type="ECO:0000259" key="2">
    <source>
        <dbReference type="PROSITE" id="PS50887"/>
    </source>
</evidence>
<dbReference type="FunFam" id="3.30.70.270:FF:000001">
    <property type="entry name" value="Diguanylate cyclase domain protein"/>
    <property type="match status" value="1"/>
</dbReference>
<dbReference type="PANTHER" id="PTHR45138:SF9">
    <property type="entry name" value="DIGUANYLATE CYCLASE DGCM-RELATED"/>
    <property type="match status" value="1"/>
</dbReference>
<dbReference type="STRING" id="264697.ABE28_010270"/>
<name>A0A1B3XNF1_9BACI</name>
<accession>A0A1B3XNF1</accession>
<gene>
    <name evidence="3" type="ORF">ABE28_010270</name>
</gene>
<keyword evidence="1" id="KW-0812">Transmembrane</keyword>
<dbReference type="InterPro" id="IPR000160">
    <property type="entry name" value="GGDEF_dom"/>
</dbReference>
<dbReference type="CDD" id="cd01949">
    <property type="entry name" value="GGDEF"/>
    <property type="match status" value="1"/>
</dbReference>
<dbReference type="Pfam" id="PF00990">
    <property type="entry name" value="GGDEF"/>
    <property type="match status" value="1"/>
</dbReference>
<dbReference type="Proteomes" id="UP000077926">
    <property type="component" value="Chromosome"/>
</dbReference>
<feature type="transmembrane region" description="Helical" evidence="1">
    <location>
        <begin position="67"/>
        <end position="87"/>
    </location>
</feature>
<dbReference type="SUPFAM" id="SSF55073">
    <property type="entry name" value="Nucleotide cyclase"/>
    <property type="match status" value="1"/>
</dbReference>
<feature type="transmembrane region" description="Helical" evidence="1">
    <location>
        <begin position="39"/>
        <end position="61"/>
    </location>
</feature>
<dbReference type="GO" id="GO:0043709">
    <property type="term" value="P:cell adhesion involved in single-species biofilm formation"/>
    <property type="evidence" value="ECO:0007669"/>
    <property type="project" value="TreeGrafter"/>
</dbReference>
<feature type="transmembrane region" description="Helical" evidence="1">
    <location>
        <begin position="99"/>
        <end position="116"/>
    </location>
</feature>
<dbReference type="PANTHER" id="PTHR45138">
    <property type="entry name" value="REGULATORY COMPONENTS OF SENSORY TRANSDUCTION SYSTEM"/>
    <property type="match status" value="1"/>
</dbReference>
<dbReference type="GO" id="GO:0005886">
    <property type="term" value="C:plasma membrane"/>
    <property type="evidence" value="ECO:0007669"/>
    <property type="project" value="TreeGrafter"/>
</dbReference>
<feature type="transmembrane region" description="Helical" evidence="1">
    <location>
        <begin position="210"/>
        <end position="229"/>
    </location>
</feature>
<sequence length="525" mass="60129">MLTVHAFITVICTSGVLNLYLCLYVFVKRYNYTNIANFFVLYSAFITIYCFASAFCLMATTLEQIKFWTIIEYIGMPFSPPLGLMFIMHYLGMKITRKLGIFLITIPSISLLMVATNDLHHLHYRVFEIDPALGAPYIHQEIGIWYMFHGVFTFACMFVAFLLLLSHWKETAKIYRLQIFSLICGQFFPMLTAFIYLLGYTPPGFDPVPMVLWLSSLLYLWSISSSRMFTLMPIAKDTIFNSIKDGVIVLDESYRLIEFNQACKSMFPKMNKLLFGMDFEKIWFILTSGDTFPLKLDNSESTCEIELAIDHSKHIYQVRASSLHHANIKGVLIIFTDITELKRLQVKLEHLAYHDELTQIYNRRAFFEKCEKEFPLAKEGSLPFTIILMDIDHFKRVNDTYGHHIGDQLLKHVVRACQTQLKEGTLFARYGGEEFVLALKGTVSEAESLANQLCRYIETQALSTAAEVISVTISCGVSEAIIGIGETLYQLLHKADEALYSAKRAGRNQVHVYKESAPTILERPI</sequence>
<dbReference type="NCBIfam" id="TIGR00254">
    <property type="entry name" value="GGDEF"/>
    <property type="match status" value="1"/>
</dbReference>
<dbReference type="AlphaFoldDB" id="A0A1B3XNF1"/>
<dbReference type="Pfam" id="PF16927">
    <property type="entry name" value="HisKA_7TM"/>
    <property type="match status" value="1"/>
</dbReference>
<dbReference type="InterPro" id="IPR043128">
    <property type="entry name" value="Rev_trsase/Diguanyl_cyclase"/>
</dbReference>
<dbReference type="PROSITE" id="PS50887">
    <property type="entry name" value="GGDEF"/>
    <property type="match status" value="1"/>
</dbReference>
<protein>
    <submittedName>
        <fullName evidence="3">Diguanylate cyclase</fullName>
    </submittedName>
</protein>
<reference evidence="3 4" key="1">
    <citation type="submission" date="2016-08" db="EMBL/GenBank/DDBJ databases">
        <title>Complete genome sequence of Bacillus muralis G25-68, a strain with toxicity to nematodes.</title>
        <authorList>
            <person name="Zheng Z."/>
        </authorList>
    </citation>
    <scope>NUCLEOTIDE SEQUENCE [LARGE SCALE GENOMIC DNA]</scope>
    <source>
        <strain evidence="3 4">G25-68</strain>
    </source>
</reference>
<dbReference type="GO" id="GO:0052621">
    <property type="term" value="F:diguanylate cyclase activity"/>
    <property type="evidence" value="ECO:0007669"/>
    <property type="project" value="TreeGrafter"/>
</dbReference>
<evidence type="ECO:0000313" key="3">
    <source>
        <dbReference type="EMBL" id="AOH54735.1"/>
    </source>
</evidence>
<feature type="transmembrane region" description="Helical" evidence="1">
    <location>
        <begin position="6"/>
        <end position="27"/>
    </location>
</feature>
<dbReference type="Gene3D" id="3.30.70.270">
    <property type="match status" value="1"/>
</dbReference>
<keyword evidence="4" id="KW-1185">Reference proteome</keyword>
<dbReference type="GO" id="GO:1902201">
    <property type="term" value="P:negative regulation of bacterial-type flagellum-dependent cell motility"/>
    <property type="evidence" value="ECO:0007669"/>
    <property type="project" value="TreeGrafter"/>
</dbReference>
<dbReference type="EMBL" id="CP017080">
    <property type="protein sequence ID" value="AOH54735.1"/>
    <property type="molecule type" value="Genomic_DNA"/>
</dbReference>
<feature type="transmembrane region" description="Helical" evidence="1">
    <location>
        <begin position="144"/>
        <end position="165"/>
    </location>
</feature>
<dbReference type="InterPro" id="IPR035965">
    <property type="entry name" value="PAS-like_dom_sf"/>
</dbReference>
<evidence type="ECO:0000256" key="1">
    <source>
        <dbReference type="SAM" id="Phobius"/>
    </source>
</evidence>
<keyword evidence="1" id="KW-0472">Membrane</keyword>
<dbReference type="InterPro" id="IPR031621">
    <property type="entry name" value="HisKA_7TM"/>
</dbReference>
<dbReference type="KEGG" id="bmur:ABE28_010270"/>
<dbReference type="SMART" id="SM00267">
    <property type="entry name" value="GGDEF"/>
    <property type="match status" value="1"/>
</dbReference>
<proteinExistence type="predicted"/>
<dbReference type="Gene3D" id="3.30.450.20">
    <property type="entry name" value="PAS domain"/>
    <property type="match status" value="1"/>
</dbReference>
<evidence type="ECO:0000313" key="4">
    <source>
        <dbReference type="Proteomes" id="UP000077926"/>
    </source>
</evidence>
<organism evidence="3 4">
    <name type="scientific">Peribacillus muralis</name>
    <dbReference type="NCBI Taxonomy" id="264697"/>
    <lineage>
        <taxon>Bacteria</taxon>
        <taxon>Bacillati</taxon>
        <taxon>Bacillota</taxon>
        <taxon>Bacilli</taxon>
        <taxon>Bacillales</taxon>
        <taxon>Bacillaceae</taxon>
        <taxon>Peribacillus</taxon>
    </lineage>
</organism>
<feature type="transmembrane region" description="Helical" evidence="1">
    <location>
        <begin position="177"/>
        <end position="198"/>
    </location>
</feature>
<dbReference type="InterPro" id="IPR050469">
    <property type="entry name" value="Diguanylate_Cyclase"/>
</dbReference>
<dbReference type="InterPro" id="IPR029787">
    <property type="entry name" value="Nucleotide_cyclase"/>
</dbReference>